<dbReference type="PANTHER" id="PTHR48111">
    <property type="entry name" value="REGULATOR OF RPOS"/>
    <property type="match status" value="1"/>
</dbReference>
<keyword evidence="3" id="KW-0805">Transcription regulation</keyword>
<dbReference type="CDD" id="cd00383">
    <property type="entry name" value="trans_reg_C"/>
    <property type="match status" value="1"/>
</dbReference>
<keyword evidence="2" id="KW-0902">Two-component regulatory system</keyword>
<evidence type="ECO:0000256" key="2">
    <source>
        <dbReference type="ARBA" id="ARBA00023012"/>
    </source>
</evidence>
<evidence type="ECO:0000256" key="5">
    <source>
        <dbReference type="ARBA" id="ARBA00023163"/>
    </source>
</evidence>
<evidence type="ECO:0000256" key="7">
    <source>
        <dbReference type="PROSITE-ProRule" id="PRU01091"/>
    </source>
</evidence>
<dbReference type="PANTHER" id="PTHR48111:SF1">
    <property type="entry name" value="TWO-COMPONENT RESPONSE REGULATOR ORR33"/>
    <property type="match status" value="1"/>
</dbReference>
<reference evidence="10 11" key="1">
    <citation type="submission" date="2019-12" db="EMBL/GenBank/DDBJ databases">
        <title>Nocardia sp. nov. ET3-3 isolated from soil.</title>
        <authorList>
            <person name="Kanchanasin P."/>
            <person name="Tanasupawat S."/>
            <person name="Yuki M."/>
            <person name="Kudo T."/>
        </authorList>
    </citation>
    <scope>NUCLEOTIDE SEQUENCE [LARGE SCALE GENOMIC DNA]</scope>
    <source>
        <strain evidence="10 11">ET3-3</strain>
    </source>
</reference>
<dbReference type="GO" id="GO:0000156">
    <property type="term" value="F:phosphorelay response regulator activity"/>
    <property type="evidence" value="ECO:0007669"/>
    <property type="project" value="TreeGrafter"/>
</dbReference>
<dbReference type="SMART" id="SM00862">
    <property type="entry name" value="Trans_reg_C"/>
    <property type="match status" value="1"/>
</dbReference>
<evidence type="ECO:0000259" key="9">
    <source>
        <dbReference type="PROSITE" id="PS51755"/>
    </source>
</evidence>
<keyword evidence="11" id="KW-1185">Reference proteome</keyword>
<gene>
    <name evidence="10" type="ORF">GPX89_12465</name>
</gene>
<dbReference type="AlphaFoldDB" id="A0A7K1UUM9"/>
<evidence type="ECO:0000256" key="6">
    <source>
        <dbReference type="PROSITE-ProRule" id="PRU00169"/>
    </source>
</evidence>
<dbReference type="PROSITE" id="PS50110">
    <property type="entry name" value="RESPONSE_REGULATORY"/>
    <property type="match status" value="1"/>
</dbReference>
<evidence type="ECO:0000259" key="8">
    <source>
        <dbReference type="PROSITE" id="PS50110"/>
    </source>
</evidence>
<dbReference type="CDD" id="cd17574">
    <property type="entry name" value="REC_OmpR"/>
    <property type="match status" value="1"/>
</dbReference>
<evidence type="ECO:0000313" key="10">
    <source>
        <dbReference type="EMBL" id="MVU78054.1"/>
    </source>
</evidence>
<dbReference type="SUPFAM" id="SSF46894">
    <property type="entry name" value="C-terminal effector domain of the bipartite response regulators"/>
    <property type="match status" value="1"/>
</dbReference>
<dbReference type="Gene3D" id="1.10.10.10">
    <property type="entry name" value="Winged helix-like DNA-binding domain superfamily/Winged helix DNA-binding domain"/>
    <property type="match status" value="1"/>
</dbReference>
<organism evidence="10 11">
    <name type="scientific">Nocardia terrae</name>
    <dbReference type="NCBI Taxonomy" id="2675851"/>
    <lineage>
        <taxon>Bacteria</taxon>
        <taxon>Bacillati</taxon>
        <taxon>Actinomycetota</taxon>
        <taxon>Actinomycetes</taxon>
        <taxon>Mycobacteriales</taxon>
        <taxon>Nocardiaceae</taxon>
        <taxon>Nocardia</taxon>
    </lineage>
</organism>
<feature type="modified residue" description="4-aspartylphosphate" evidence="6">
    <location>
        <position position="54"/>
    </location>
</feature>
<evidence type="ECO:0000313" key="11">
    <source>
        <dbReference type="Proteomes" id="UP000466794"/>
    </source>
</evidence>
<feature type="DNA-binding region" description="OmpR/PhoB-type" evidence="7">
    <location>
        <begin position="141"/>
        <end position="243"/>
    </location>
</feature>
<keyword evidence="5" id="KW-0804">Transcription</keyword>
<dbReference type="Pfam" id="PF00486">
    <property type="entry name" value="Trans_reg_C"/>
    <property type="match status" value="1"/>
</dbReference>
<dbReference type="GO" id="GO:0032993">
    <property type="term" value="C:protein-DNA complex"/>
    <property type="evidence" value="ECO:0007669"/>
    <property type="project" value="TreeGrafter"/>
</dbReference>
<dbReference type="Pfam" id="PF00072">
    <property type="entry name" value="Response_reg"/>
    <property type="match status" value="1"/>
</dbReference>
<feature type="domain" description="Response regulatory" evidence="8">
    <location>
        <begin position="4"/>
        <end position="118"/>
    </location>
</feature>
<protein>
    <submittedName>
        <fullName evidence="10">Response regulator</fullName>
    </submittedName>
</protein>
<comment type="caution">
    <text evidence="10">The sequence shown here is derived from an EMBL/GenBank/DDBJ whole genome shotgun (WGS) entry which is preliminary data.</text>
</comment>
<dbReference type="GO" id="GO:0006355">
    <property type="term" value="P:regulation of DNA-templated transcription"/>
    <property type="evidence" value="ECO:0007669"/>
    <property type="project" value="InterPro"/>
</dbReference>
<dbReference type="InterPro" id="IPR001789">
    <property type="entry name" value="Sig_transdc_resp-reg_receiver"/>
</dbReference>
<dbReference type="Proteomes" id="UP000466794">
    <property type="component" value="Unassembled WGS sequence"/>
</dbReference>
<dbReference type="InterPro" id="IPR011006">
    <property type="entry name" value="CheY-like_superfamily"/>
</dbReference>
<dbReference type="RefSeq" id="WP_157388177.1">
    <property type="nucleotide sequence ID" value="NZ_WRPP01000002.1"/>
</dbReference>
<dbReference type="InterPro" id="IPR039420">
    <property type="entry name" value="WalR-like"/>
</dbReference>
<evidence type="ECO:0000256" key="1">
    <source>
        <dbReference type="ARBA" id="ARBA00022553"/>
    </source>
</evidence>
<evidence type="ECO:0000256" key="4">
    <source>
        <dbReference type="ARBA" id="ARBA00023125"/>
    </source>
</evidence>
<dbReference type="Gene3D" id="6.10.250.690">
    <property type="match status" value="1"/>
</dbReference>
<dbReference type="GO" id="GO:0000976">
    <property type="term" value="F:transcription cis-regulatory region binding"/>
    <property type="evidence" value="ECO:0007669"/>
    <property type="project" value="TreeGrafter"/>
</dbReference>
<dbReference type="Gene3D" id="3.40.50.2300">
    <property type="match status" value="1"/>
</dbReference>
<keyword evidence="4 7" id="KW-0238">DNA-binding</keyword>
<dbReference type="EMBL" id="WRPP01000002">
    <property type="protein sequence ID" value="MVU78054.1"/>
    <property type="molecule type" value="Genomic_DNA"/>
</dbReference>
<dbReference type="InterPro" id="IPR001867">
    <property type="entry name" value="OmpR/PhoB-type_DNA-bd"/>
</dbReference>
<dbReference type="InterPro" id="IPR036388">
    <property type="entry name" value="WH-like_DNA-bd_sf"/>
</dbReference>
<dbReference type="FunFam" id="1.10.10.10:FF:000018">
    <property type="entry name" value="DNA-binding response regulator ResD"/>
    <property type="match status" value="1"/>
</dbReference>
<keyword evidence="1 6" id="KW-0597">Phosphoprotein</keyword>
<dbReference type="GO" id="GO:0005829">
    <property type="term" value="C:cytosol"/>
    <property type="evidence" value="ECO:0007669"/>
    <property type="project" value="TreeGrafter"/>
</dbReference>
<name>A0A7K1UUM9_9NOCA</name>
<feature type="domain" description="OmpR/PhoB-type" evidence="9">
    <location>
        <begin position="141"/>
        <end position="243"/>
    </location>
</feature>
<evidence type="ECO:0000256" key="3">
    <source>
        <dbReference type="ARBA" id="ARBA00023015"/>
    </source>
</evidence>
<accession>A0A7K1UUM9</accession>
<dbReference type="SUPFAM" id="SSF52172">
    <property type="entry name" value="CheY-like"/>
    <property type="match status" value="1"/>
</dbReference>
<sequence>MSASLMIVEDDDRVRGVLRLAMEDEGYEVTEAGQAEQALGYLREHGAPDVMIVDLMLGGMDGFACIREVRRHHDVPIIVVSARDDTHDVVAALEVGADDYVTKPFEIKEITARMRALRRRAGLAAAREDAKPGDEICAADEVVLDADPQAPLILSPEKGTVRRGRERLHLTITEFRLLCELAADPGHVLSRGTLLERVWDRGFFGDERIVDVHVRRLRTKIERDPSNPRIVVTVRSLGYRIDAPR</sequence>
<dbReference type="PROSITE" id="PS51755">
    <property type="entry name" value="OMPR_PHOB"/>
    <property type="match status" value="1"/>
</dbReference>
<dbReference type="SMART" id="SM00448">
    <property type="entry name" value="REC"/>
    <property type="match status" value="1"/>
</dbReference>
<dbReference type="InterPro" id="IPR016032">
    <property type="entry name" value="Sig_transdc_resp-reg_C-effctor"/>
</dbReference>
<proteinExistence type="predicted"/>